<feature type="transmembrane region" description="Helical" evidence="4">
    <location>
        <begin position="62"/>
        <end position="83"/>
    </location>
</feature>
<dbReference type="InterPro" id="IPR011701">
    <property type="entry name" value="MFS"/>
</dbReference>
<feature type="transmembrane region" description="Helical" evidence="4">
    <location>
        <begin position="132"/>
        <end position="149"/>
    </location>
</feature>
<evidence type="ECO:0000259" key="5">
    <source>
        <dbReference type="PROSITE" id="PS50850"/>
    </source>
</evidence>
<evidence type="ECO:0000313" key="6">
    <source>
        <dbReference type="EMBL" id="KAL0065432.1"/>
    </source>
</evidence>
<comment type="similarity">
    <text evidence="2">Belongs to the major facilitator superfamily. Monocarboxylate porter (TC 2.A.1.13) family.</text>
</comment>
<feature type="domain" description="Major facilitator superfamily (MFS) profile" evidence="5">
    <location>
        <begin position="61"/>
        <end position="218"/>
    </location>
</feature>
<feature type="transmembrane region" description="Helical" evidence="4">
    <location>
        <begin position="103"/>
        <end position="120"/>
    </location>
</feature>
<dbReference type="PROSITE" id="PS50850">
    <property type="entry name" value="MFS"/>
    <property type="match status" value="1"/>
</dbReference>
<feature type="region of interest" description="Disordered" evidence="3">
    <location>
        <begin position="30"/>
        <end position="54"/>
    </location>
</feature>
<dbReference type="PANTHER" id="PTHR11360:SF284">
    <property type="entry name" value="EG:103B4.3 PROTEIN-RELATED"/>
    <property type="match status" value="1"/>
</dbReference>
<dbReference type="InterPro" id="IPR020846">
    <property type="entry name" value="MFS_dom"/>
</dbReference>
<name>A0ABR2ZUR3_9AGAR</name>
<dbReference type="PANTHER" id="PTHR11360">
    <property type="entry name" value="MONOCARBOXYLATE TRANSPORTER"/>
    <property type="match status" value="1"/>
</dbReference>
<dbReference type="EMBL" id="JBBXMP010000047">
    <property type="protein sequence ID" value="KAL0065432.1"/>
    <property type="molecule type" value="Genomic_DNA"/>
</dbReference>
<dbReference type="InterPro" id="IPR036259">
    <property type="entry name" value="MFS_trans_sf"/>
</dbReference>
<evidence type="ECO:0000256" key="4">
    <source>
        <dbReference type="SAM" id="Phobius"/>
    </source>
</evidence>
<evidence type="ECO:0000313" key="7">
    <source>
        <dbReference type="Proteomes" id="UP001437256"/>
    </source>
</evidence>
<feature type="transmembrane region" description="Helical" evidence="4">
    <location>
        <begin position="155"/>
        <end position="177"/>
    </location>
</feature>
<gene>
    <name evidence="6" type="ORF">AAF712_007496</name>
</gene>
<comment type="subcellular location">
    <subcellularLocation>
        <location evidence="1">Membrane</location>
        <topology evidence="1">Multi-pass membrane protein</topology>
    </subcellularLocation>
</comment>
<keyword evidence="4" id="KW-0812">Transmembrane</keyword>
<proteinExistence type="inferred from homology"/>
<evidence type="ECO:0000256" key="3">
    <source>
        <dbReference type="SAM" id="MobiDB-lite"/>
    </source>
</evidence>
<comment type="caution">
    <text evidence="6">The sequence shown here is derived from an EMBL/GenBank/DDBJ whole genome shotgun (WGS) entry which is preliminary data.</text>
</comment>
<protein>
    <recommendedName>
        <fullName evidence="5">Major facilitator superfamily (MFS) profile domain-containing protein</fullName>
    </recommendedName>
</protein>
<reference evidence="6 7" key="1">
    <citation type="submission" date="2024-05" db="EMBL/GenBank/DDBJ databases">
        <title>A draft genome resource for the thread blight pathogen Marasmius tenuissimus strain MS-2.</title>
        <authorList>
            <person name="Yulfo-Soto G.E."/>
            <person name="Baruah I.K."/>
            <person name="Amoako-Attah I."/>
            <person name="Bukari Y."/>
            <person name="Meinhardt L.W."/>
            <person name="Bailey B.A."/>
            <person name="Cohen S.P."/>
        </authorList>
    </citation>
    <scope>NUCLEOTIDE SEQUENCE [LARGE SCALE GENOMIC DNA]</scope>
    <source>
        <strain evidence="6 7">MS-2</strain>
    </source>
</reference>
<keyword evidence="7" id="KW-1185">Reference proteome</keyword>
<keyword evidence="4" id="KW-1133">Transmembrane helix</keyword>
<accession>A0ABR2ZUR3</accession>
<dbReference type="InterPro" id="IPR050327">
    <property type="entry name" value="Proton-linked_MCT"/>
</dbReference>
<dbReference type="SUPFAM" id="SSF103473">
    <property type="entry name" value="MFS general substrate transporter"/>
    <property type="match status" value="1"/>
</dbReference>
<sequence>MGSRSVSPSILSRATSLDAVPTIAKNEVAGLGKTTTEDEVKEKEDARVNDPSDDFPDGGTRAWLVTLGTALTGFATFGFVNSWGVFQSYYEENLLKGTSPSTIAWIGSIQYALIFLPGLLTGRLFDIGIFKIPFAIASAVIVASCFIIAECTKHWHFLLVQGILFGLASGTVFGPSMGVIGHWFKKRRGLALGITSIGSSIGGTVLPIAARRLIDQVG</sequence>
<dbReference type="Gene3D" id="1.20.1250.20">
    <property type="entry name" value="MFS general substrate transporter like domains"/>
    <property type="match status" value="1"/>
</dbReference>
<organism evidence="6 7">
    <name type="scientific">Marasmius tenuissimus</name>
    <dbReference type="NCBI Taxonomy" id="585030"/>
    <lineage>
        <taxon>Eukaryota</taxon>
        <taxon>Fungi</taxon>
        <taxon>Dikarya</taxon>
        <taxon>Basidiomycota</taxon>
        <taxon>Agaricomycotina</taxon>
        <taxon>Agaricomycetes</taxon>
        <taxon>Agaricomycetidae</taxon>
        <taxon>Agaricales</taxon>
        <taxon>Marasmiineae</taxon>
        <taxon>Marasmiaceae</taxon>
        <taxon>Marasmius</taxon>
    </lineage>
</organism>
<feature type="transmembrane region" description="Helical" evidence="4">
    <location>
        <begin position="189"/>
        <end position="210"/>
    </location>
</feature>
<dbReference type="Proteomes" id="UP001437256">
    <property type="component" value="Unassembled WGS sequence"/>
</dbReference>
<dbReference type="Pfam" id="PF07690">
    <property type="entry name" value="MFS_1"/>
    <property type="match status" value="1"/>
</dbReference>
<keyword evidence="4" id="KW-0472">Membrane</keyword>
<feature type="compositionally biased region" description="Basic and acidic residues" evidence="3">
    <location>
        <begin position="35"/>
        <end position="50"/>
    </location>
</feature>
<evidence type="ECO:0000256" key="2">
    <source>
        <dbReference type="ARBA" id="ARBA00006727"/>
    </source>
</evidence>
<evidence type="ECO:0000256" key="1">
    <source>
        <dbReference type="ARBA" id="ARBA00004141"/>
    </source>
</evidence>